<dbReference type="Gene3D" id="3.40.50.300">
    <property type="entry name" value="P-loop containing nucleotide triphosphate hydrolases"/>
    <property type="match status" value="2"/>
</dbReference>
<feature type="domain" description="UvrD-like helicase C-terminal" evidence="6">
    <location>
        <begin position="293"/>
        <end position="348"/>
    </location>
</feature>
<dbReference type="InterPro" id="IPR000212">
    <property type="entry name" value="DNA_helicase_UvrD/REP"/>
</dbReference>
<sequence length="373" mass="43540">MFLIPYNRLSEEQKGIVRRISREQQNLFVEGPPGSGKTLISLYTLRDMVQEGTIRPLLLMYNHSLYGYLRTAMRELEISDNITIATKDKFFWDLAYQNNIDRNQGGSYEEKYDRLLSLLLQCNLSKTYDVTVVDEVQDLNPKEWVLIKKISKRITSLGDFNQGIYETKLTKLEIVGQGLMERLNKIFRFHQNIAKLAALFSRSNDDIEAKVSTTSQTIPQIIQVERNQEFHKINEILVSLRNMRQRIGVICPDRDLLNELSDYLRNQNIDFNYYKKNRDLRDHDFTSTTPLLISSYSSKGLEFEHVILFGFNNSSSMVQKLKKENRLKDVLYVSITRTNANLYIIKSSDTISEITNINLFSNNIPNKVEDDWF</sequence>
<dbReference type="InterPro" id="IPR014017">
    <property type="entry name" value="DNA_helicase_UvrD-like_C"/>
</dbReference>
<dbReference type="GO" id="GO:0004527">
    <property type="term" value="F:exonuclease activity"/>
    <property type="evidence" value="ECO:0007669"/>
    <property type="project" value="UniProtKB-KW"/>
</dbReference>
<evidence type="ECO:0000256" key="2">
    <source>
        <dbReference type="ARBA" id="ARBA00022801"/>
    </source>
</evidence>
<organism evidence="7 8">
    <name type="scientific">Mesonia ostreae</name>
    <dbReference type="NCBI Taxonomy" id="861110"/>
    <lineage>
        <taxon>Bacteria</taxon>
        <taxon>Pseudomonadati</taxon>
        <taxon>Bacteroidota</taxon>
        <taxon>Flavobacteriia</taxon>
        <taxon>Flavobacteriales</taxon>
        <taxon>Flavobacteriaceae</taxon>
        <taxon>Mesonia</taxon>
    </lineage>
</organism>
<proteinExistence type="predicted"/>
<evidence type="ECO:0000256" key="1">
    <source>
        <dbReference type="ARBA" id="ARBA00022741"/>
    </source>
</evidence>
<dbReference type="InterPro" id="IPR027417">
    <property type="entry name" value="P-loop_NTPase"/>
</dbReference>
<keyword evidence="3" id="KW-0347">Helicase</keyword>
<keyword evidence="8" id="KW-1185">Reference proteome</keyword>
<reference evidence="8" key="1">
    <citation type="submission" date="2023-07" db="EMBL/GenBank/DDBJ databases">
        <title>Isolating and identifying novel microbial strains from the Mariana Trench.</title>
        <authorList>
            <person name="Fu H."/>
        </authorList>
    </citation>
    <scope>NUCLEOTIDE SEQUENCE [LARGE SCALE GENOMIC DNA]</scope>
    <source>
        <strain evidence="8">T-y2</strain>
    </source>
</reference>
<keyword evidence="7" id="KW-0269">Exonuclease</keyword>
<gene>
    <name evidence="7" type="ORF">RLT85_02660</name>
</gene>
<keyword evidence="1" id="KW-0547">Nucleotide-binding</keyword>
<comment type="caution">
    <text evidence="7">The sequence shown here is derived from an EMBL/GenBank/DDBJ whole genome shotgun (WGS) entry which is preliminary data.</text>
</comment>
<dbReference type="Proteomes" id="UP001182991">
    <property type="component" value="Unassembled WGS sequence"/>
</dbReference>
<dbReference type="SUPFAM" id="SSF52540">
    <property type="entry name" value="P-loop containing nucleoside triphosphate hydrolases"/>
    <property type="match status" value="1"/>
</dbReference>
<name>A0ABU2KFU4_9FLAO</name>
<keyword evidence="7" id="KW-0540">Nuclease</keyword>
<accession>A0ABU2KFU4</accession>
<evidence type="ECO:0000313" key="8">
    <source>
        <dbReference type="Proteomes" id="UP001182991"/>
    </source>
</evidence>
<evidence type="ECO:0000256" key="5">
    <source>
        <dbReference type="ARBA" id="ARBA00034923"/>
    </source>
</evidence>
<dbReference type="PANTHER" id="PTHR11070:SF2">
    <property type="entry name" value="ATP-DEPENDENT DNA HELICASE SRS2"/>
    <property type="match status" value="1"/>
</dbReference>
<evidence type="ECO:0000256" key="4">
    <source>
        <dbReference type="ARBA" id="ARBA00022840"/>
    </source>
</evidence>
<protein>
    <recommendedName>
        <fullName evidence="5">DNA 3'-5' helicase II</fullName>
    </recommendedName>
</protein>
<evidence type="ECO:0000259" key="6">
    <source>
        <dbReference type="Pfam" id="PF13361"/>
    </source>
</evidence>
<dbReference type="Pfam" id="PF13361">
    <property type="entry name" value="UvrD_C"/>
    <property type="match status" value="1"/>
</dbReference>
<dbReference type="RefSeq" id="WP_311400504.1">
    <property type="nucleotide sequence ID" value="NZ_JAVRBG010000002.1"/>
</dbReference>
<dbReference type="Pfam" id="PF13245">
    <property type="entry name" value="AAA_19"/>
    <property type="match status" value="1"/>
</dbReference>
<keyword evidence="4" id="KW-0067">ATP-binding</keyword>
<evidence type="ECO:0000256" key="3">
    <source>
        <dbReference type="ARBA" id="ARBA00022806"/>
    </source>
</evidence>
<dbReference type="EMBL" id="JAVRBG010000002">
    <property type="protein sequence ID" value="MDT0293528.1"/>
    <property type="molecule type" value="Genomic_DNA"/>
</dbReference>
<evidence type="ECO:0000313" key="7">
    <source>
        <dbReference type="EMBL" id="MDT0293528.1"/>
    </source>
</evidence>
<keyword evidence="2" id="KW-0378">Hydrolase</keyword>
<dbReference type="PANTHER" id="PTHR11070">
    <property type="entry name" value="UVRD / RECB / PCRA DNA HELICASE FAMILY MEMBER"/>
    <property type="match status" value="1"/>
</dbReference>